<dbReference type="SUPFAM" id="SSF48317">
    <property type="entry name" value="Acid phosphatase/Vanadium-dependent haloperoxidase"/>
    <property type="match status" value="1"/>
</dbReference>
<organism evidence="4 5">
    <name type="scientific">Ohtaekwangia kribbensis</name>
    <dbReference type="NCBI Taxonomy" id="688913"/>
    <lineage>
        <taxon>Bacteria</taxon>
        <taxon>Pseudomonadati</taxon>
        <taxon>Bacteroidota</taxon>
        <taxon>Cytophagia</taxon>
        <taxon>Cytophagales</taxon>
        <taxon>Fulvivirgaceae</taxon>
        <taxon>Ohtaekwangia</taxon>
    </lineage>
</organism>
<dbReference type="InterPro" id="IPR036938">
    <property type="entry name" value="PAP2/HPO_sf"/>
</dbReference>
<dbReference type="PANTHER" id="PTHR14969">
    <property type="entry name" value="SPHINGOSINE-1-PHOSPHATE PHOSPHOHYDROLASE"/>
    <property type="match status" value="1"/>
</dbReference>
<keyword evidence="1" id="KW-0812">Transmembrane</keyword>
<dbReference type="CDD" id="cd03394">
    <property type="entry name" value="PAP2_like_5"/>
    <property type="match status" value="1"/>
</dbReference>
<dbReference type="PROSITE" id="PS51257">
    <property type="entry name" value="PROKAR_LIPOPROTEIN"/>
    <property type="match status" value="1"/>
</dbReference>
<feature type="transmembrane region" description="Helical" evidence="1">
    <location>
        <begin position="211"/>
        <end position="232"/>
    </location>
</feature>
<evidence type="ECO:0000259" key="3">
    <source>
        <dbReference type="SMART" id="SM00014"/>
    </source>
</evidence>
<gene>
    <name evidence="4" type="ORF">ACFQ21_18810</name>
</gene>
<keyword evidence="5" id="KW-1185">Reference proteome</keyword>
<accession>A0ABW3K869</accession>
<proteinExistence type="predicted"/>
<evidence type="ECO:0000256" key="1">
    <source>
        <dbReference type="SAM" id="Phobius"/>
    </source>
</evidence>
<keyword evidence="2" id="KW-0732">Signal</keyword>
<name>A0ABW3K869_9BACT</name>
<dbReference type="InterPro" id="IPR000326">
    <property type="entry name" value="PAP2/HPO"/>
</dbReference>
<keyword evidence="1" id="KW-0472">Membrane</keyword>
<feature type="signal peptide" evidence="2">
    <location>
        <begin position="1"/>
        <end position="32"/>
    </location>
</feature>
<dbReference type="Proteomes" id="UP001597112">
    <property type="component" value="Unassembled WGS sequence"/>
</dbReference>
<protein>
    <submittedName>
        <fullName evidence="4">Phosphatase PAP2 family protein</fullName>
    </submittedName>
</protein>
<dbReference type="Gene3D" id="1.20.144.10">
    <property type="entry name" value="Phosphatidic acid phosphatase type 2/haloperoxidase"/>
    <property type="match status" value="1"/>
</dbReference>
<dbReference type="PANTHER" id="PTHR14969:SF13">
    <property type="entry name" value="AT30094P"/>
    <property type="match status" value="1"/>
</dbReference>
<dbReference type="SMART" id="SM00014">
    <property type="entry name" value="acidPPc"/>
    <property type="match status" value="1"/>
</dbReference>
<feature type="transmembrane region" description="Helical" evidence="1">
    <location>
        <begin position="187"/>
        <end position="205"/>
    </location>
</feature>
<dbReference type="Pfam" id="PF01569">
    <property type="entry name" value="PAP2"/>
    <property type="match status" value="1"/>
</dbReference>
<dbReference type="EMBL" id="JBHTKA010000007">
    <property type="protein sequence ID" value="MFD1001386.1"/>
    <property type="molecule type" value="Genomic_DNA"/>
</dbReference>
<feature type="chain" id="PRO_5045615091" evidence="2">
    <location>
        <begin position="33"/>
        <end position="274"/>
    </location>
</feature>
<comment type="caution">
    <text evidence="4">The sequence shown here is derived from an EMBL/GenBank/DDBJ whole genome shotgun (WGS) entry which is preliminary data.</text>
</comment>
<sequence>MKNLLSHLKVQNRKHGVFCFFILSLYISTACAQFNQQTIVYRDTAVAPETKRPNWKRTAYIPLTLISLGALGTLDNRIIDSKEIREERNKYVPFFHHNADNYLQFAPIIAVYGLNACGIKGKNSFANRTAILVKAEVIVGAVTFSLKKITAVPRPDSGQPTSFPSGHTAEAFAAATFMAKEYGDQSIWYPIGAYTVATGIGAMRVLNNRHWVSDVLAGAGIGILATEVAYLTHQYKWTKKKRNAIISPAYSNGAAGLYMRYTLQSRIERYDRDF</sequence>
<dbReference type="RefSeq" id="WP_377581078.1">
    <property type="nucleotide sequence ID" value="NZ_JBHTKA010000007.1"/>
</dbReference>
<feature type="domain" description="Phosphatidic acid phosphatase type 2/haloperoxidase" evidence="3">
    <location>
        <begin position="129"/>
        <end position="230"/>
    </location>
</feature>
<evidence type="ECO:0000256" key="2">
    <source>
        <dbReference type="SAM" id="SignalP"/>
    </source>
</evidence>
<evidence type="ECO:0000313" key="5">
    <source>
        <dbReference type="Proteomes" id="UP001597112"/>
    </source>
</evidence>
<keyword evidence="1" id="KW-1133">Transmembrane helix</keyword>
<reference evidence="5" key="1">
    <citation type="journal article" date="2019" name="Int. J. Syst. Evol. Microbiol.">
        <title>The Global Catalogue of Microorganisms (GCM) 10K type strain sequencing project: providing services to taxonomists for standard genome sequencing and annotation.</title>
        <authorList>
            <consortium name="The Broad Institute Genomics Platform"/>
            <consortium name="The Broad Institute Genome Sequencing Center for Infectious Disease"/>
            <person name="Wu L."/>
            <person name="Ma J."/>
        </authorList>
    </citation>
    <scope>NUCLEOTIDE SEQUENCE [LARGE SCALE GENOMIC DNA]</scope>
    <source>
        <strain evidence="5">CCUG 58938</strain>
    </source>
</reference>
<evidence type="ECO:0000313" key="4">
    <source>
        <dbReference type="EMBL" id="MFD1001386.1"/>
    </source>
</evidence>